<name>A0A9D6L420_UNCEI</name>
<reference evidence="1" key="1">
    <citation type="submission" date="2020-07" db="EMBL/GenBank/DDBJ databases">
        <title>Huge and variable diversity of episymbiotic CPR bacteria and DPANN archaea in groundwater ecosystems.</title>
        <authorList>
            <person name="He C.Y."/>
            <person name="Keren R."/>
            <person name="Whittaker M."/>
            <person name="Farag I.F."/>
            <person name="Doudna J."/>
            <person name="Cate J.H.D."/>
            <person name="Banfield J.F."/>
        </authorList>
    </citation>
    <scope>NUCLEOTIDE SEQUENCE</scope>
    <source>
        <strain evidence="1">NC_groundwater_928_Pr1_S-0.2um_72_17</strain>
    </source>
</reference>
<gene>
    <name evidence="1" type="ORF">HY076_03970</name>
</gene>
<evidence type="ECO:0000313" key="1">
    <source>
        <dbReference type="EMBL" id="MBI3539412.1"/>
    </source>
</evidence>
<dbReference type="EMBL" id="JACQAY010000119">
    <property type="protein sequence ID" value="MBI3539412.1"/>
    <property type="molecule type" value="Genomic_DNA"/>
</dbReference>
<protein>
    <submittedName>
        <fullName evidence="1">Uncharacterized protein</fullName>
    </submittedName>
</protein>
<proteinExistence type="predicted"/>
<evidence type="ECO:0000313" key="2">
    <source>
        <dbReference type="Proteomes" id="UP000807850"/>
    </source>
</evidence>
<sequence>MSVRRAGLGLGAALALVVVGVGTGTAQTPQPLSFGLFPFPGAAGAPVSGTSAGVALADRWLADEPSGNPAVAAGFHVTASPTVLRVNRQDLASHNRSYSETGAF</sequence>
<comment type="caution">
    <text evidence="1">The sequence shown here is derived from an EMBL/GenBank/DDBJ whole genome shotgun (WGS) entry which is preliminary data.</text>
</comment>
<dbReference type="Proteomes" id="UP000807850">
    <property type="component" value="Unassembled WGS sequence"/>
</dbReference>
<feature type="non-terminal residue" evidence="1">
    <location>
        <position position="104"/>
    </location>
</feature>
<accession>A0A9D6L420</accession>
<organism evidence="1 2">
    <name type="scientific">Eiseniibacteriota bacterium</name>
    <dbReference type="NCBI Taxonomy" id="2212470"/>
    <lineage>
        <taxon>Bacteria</taxon>
        <taxon>Candidatus Eiseniibacteriota</taxon>
    </lineage>
</organism>
<dbReference type="AlphaFoldDB" id="A0A9D6L420"/>